<protein>
    <submittedName>
        <fullName evidence="1">Uncharacterized protein</fullName>
    </submittedName>
</protein>
<reference evidence="2" key="1">
    <citation type="journal article" date="2011" name="Nat. Biotechnol.">
        <title>The genomic sequence of the Chinese hamster ovary (CHO)-K1 cell line.</title>
        <authorList>
            <person name="Xu X."/>
            <person name="Nagarajan H."/>
            <person name="Lewis N.E."/>
            <person name="Pan S."/>
            <person name="Cai Z."/>
            <person name="Liu X."/>
            <person name="Chen W."/>
            <person name="Xie M."/>
            <person name="Wang W."/>
            <person name="Hammond S."/>
            <person name="Andersen M.R."/>
            <person name="Neff N."/>
            <person name="Passarelli B."/>
            <person name="Koh W."/>
            <person name="Fan H.C."/>
            <person name="Wang J."/>
            <person name="Gui Y."/>
            <person name="Lee K.H."/>
            <person name="Betenbaugh M.J."/>
            <person name="Quake S.R."/>
            <person name="Famili I."/>
            <person name="Palsson B.O."/>
            <person name="Wang J."/>
        </authorList>
    </citation>
    <scope>NUCLEOTIDE SEQUENCE [LARGE SCALE GENOMIC DNA]</scope>
    <source>
        <strain evidence="2">CHO K1 cell line</strain>
    </source>
</reference>
<accession>G3H005</accession>
<dbReference type="Proteomes" id="UP000001075">
    <property type="component" value="Unassembled WGS sequence"/>
</dbReference>
<name>G3H005_CRIGR</name>
<proteinExistence type="predicted"/>
<evidence type="ECO:0000313" key="2">
    <source>
        <dbReference type="Proteomes" id="UP000001075"/>
    </source>
</evidence>
<dbReference type="EMBL" id="JH000086">
    <property type="protein sequence ID" value="EGW04948.1"/>
    <property type="molecule type" value="Genomic_DNA"/>
</dbReference>
<dbReference type="AlphaFoldDB" id="G3H005"/>
<evidence type="ECO:0000313" key="1">
    <source>
        <dbReference type="EMBL" id="EGW04948.1"/>
    </source>
</evidence>
<sequence>MAPIGSYVRVLGLQLVELLGRIRRCGLIEGGVSLGAGFEVSKEWCHFPGHSPFLASFCNHGL</sequence>
<gene>
    <name evidence="1" type="ORF">I79_003453</name>
</gene>
<organism evidence="1 2">
    <name type="scientific">Cricetulus griseus</name>
    <name type="common">Chinese hamster</name>
    <name type="synonym">Cricetulus barabensis griseus</name>
    <dbReference type="NCBI Taxonomy" id="10029"/>
    <lineage>
        <taxon>Eukaryota</taxon>
        <taxon>Metazoa</taxon>
        <taxon>Chordata</taxon>
        <taxon>Craniata</taxon>
        <taxon>Vertebrata</taxon>
        <taxon>Euteleostomi</taxon>
        <taxon>Mammalia</taxon>
        <taxon>Eutheria</taxon>
        <taxon>Euarchontoglires</taxon>
        <taxon>Glires</taxon>
        <taxon>Rodentia</taxon>
        <taxon>Myomorpha</taxon>
        <taxon>Muroidea</taxon>
        <taxon>Cricetidae</taxon>
        <taxon>Cricetinae</taxon>
        <taxon>Cricetulus</taxon>
    </lineage>
</organism>
<dbReference type="InParanoid" id="G3H005"/>